<dbReference type="Pfam" id="PF00386">
    <property type="entry name" value="C1q"/>
    <property type="match status" value="1"/>
</dbReference>
<dbReference type="PRINTS" id="PR00007">
    <property type="entry name" value="COMPLEMNTC1Q"/>
</dbReference>
<feature type="region of interest" description="Disordered" evidence="4">
    <location>
        <begin position="56"/>
        <end position="92"/>
    </location>
</feature>
<evidence type="ECO:0000256" key="2">
    <source>
        <dbReference type="ARBA" id="ARBA00022525"/>
    </source>
</evidence>
<evidence type="ECO:0000256" key="4">
    <source>
        <dbReference type="SAM" id="MobiDB-lite"/>
    </source>
</evidence>
<dbReference type="SMART" id="SM00110">
    <property type="entry name" value="C1Q"/>
    <property type="match status" value="1"/>
</dbReference>
<dbReference type="InterPro" id="IPR050392">
    <property type="entry name" value="Collagen/C1q_domain"/>
</dbReference>
<proteinExistence type="predicted"/>
<gene>
    <name evidence="6" type="ORF">KP79_PYT04130</name>
</gene>
<protein>
    <submittedName>
        <fullName evidence="6">Complement C1q tumor necrosis factor-related protein 3</fullName>
    </submittedName>
</protein>
<sequence>MQYIQYVTISLLLLTVTGNKRRLRNRKGLRERFDPDDVEEGTCQLQVSCKNSNIPVKLPIRGPRGPQGIQGEKGEPGTPGIHGIPGKDGKSPKAPPRVAFFVGLRENVGPFKENRDLVYDKLVTNVGGGYDKTTGRFTAPVNGTYQFTVVVAAQGQKKGAVNLMREGRMVVTVWAESFPWATSSNTVILSLNRGQQVWQSARKDASYFHGYMYSSFSGYMLFADEEADDEF</sequence>
<feature type="domain" description="C1q" evidence="5">
    <location>
        <begin position="93"/>
        <end position="227"/>
    </location>
</feature>
<dbReference type="InterPro" id="IPR001073">
    <property type="entry name" value="C1q_dom"/>
</dbReference>
<dbReference type="GO" id="GO:0005576">
    <property type="term" value="C:extracellular region"/>
    <property type="evidence" value="ECO:0007669"/>
    <property type="project" value="UniProtKB-SubCell"/>
</dbReference>
<dbReference type="SUPFAM" id="SSF49842">
    <property type="entry name" value="TNF-like"/>
    <property type="match status" value="1"/>
</dbReference>
<keyword evidence="2" id="KW-0964">Secreted</keyword>
<evidence type="ECO:0000259" key="5">
    <source>
        <dbReference type="PROSITE" id="PS50871"/>
    </source>
</evidence>
<organism evidence="6 7">
    <name type="scientific">Mizuhopecten yessoensis</name>
    <name type="common">Japanese scallop</name>
    <name type="synonym">Patinopecten yessoensis</name>
    <dbReference type="NCBI Taxonomy" id="6573"/>
    <lineage>
        <taxon>Eukaryota</taxon>
        <taxon>Metazoa</taxon>
        <taxon>Spiralia</taxon>
        <taxon>Lophotrochozoa</taxon>
        <taxon>Mollusca</taxon>
        <taxon>Bivalvia</taxon>
        <taxon>Autobranchia</taxon>
        <taxon>Pteriomorphia</taxon>
        <taxon>Pectinida</taxon>
        <taxon>Pectinoidea</taxon>
        <taxon>Pectinidae</taxon>
        <taxon>Mizuhopecten</taxon>
    </lineage>
</organism>
<dbReference type="STRING" id="6573.A0A210R5B1"/>
<dbReference type="OrthoDB" id="10071402at2759"/>
<dbReference type="PANTHER" id="PTHR15427:SF52">
    <property type="entry name" value="C1Q DOMAIN-CONTAINING PROTEIN"/>
    <property type="match status" value="1"/>
</dbReference>
<dbReference type="PANTHER" id="PTHR15427">
    <property type="entry name" value="EMILIN ELASTIN MICROFIBRIL INTERFACE-LOCATED PROTEIN ELASTIN MICROFIBRIL INTERFACER"/>
    <property type="match status" value="1"/>
</dbReference>
<keyword evidence="7" id="KW-1185">Reference proteome</keyword>
<dbReference type="InterPro" id="IPR008983">
    <property type="entry name" value="Tumour_necrosis_fac-like_dom"/>
</dbReference>
<comment type="subcellular location">
    <subcellularLocation>
        <location evidence="1">Secreted</location>
    </subcellularLocation>
</comment>
<reference evidence="6 7" key="1">
    <citation type="journal article" date="2017" name="Nat. Ecol. Evol.">
        <title>Scallop genome provides insights into evolution of bilaterian karyotype and development.</title>
        <authorList>
            <person name="Wang S."/>
            <person name="Zhang J."/>
            <person name="Jiao W."/>
            <person name="Li J."/>
            <person name="Xun X."/>
            <person name="Sun Y."/>
            <person name="Guo X."/>
            <person name="Huan P."/>
            <person name="Dong B."/>
            <person name="Zhang L."/>
            <person name="Hu X."/>
            <person name="Sun X."/>
            <person name="Wang J."/>
            <person name="Zhao C."/>
            <person name="Wang Y."/>
            <person name="Wang D."/>
            <person name="Huang X."/>
            <person name="Wang R."/>
            <person name="Lv J."/>
            <person name="Li Y."/>
            <person name="Zhang Z."/>
            <person name="Liu B."/>
            <person name="Lu W."/>
            <person name="Hui Y."/>
            <person name="Liang J."/>
            <person name="Zhou Z."/>
            <person name="Hou R."/>
            <person name="Li X."/>
            <person name="Liu Y."/>
            <person name="Li H."/>
            <person name="Ning X."/>
            <person name="Lin Y."/>
            <person name="Zhao L."/>
            <person name="Xing Q."/>
            <person name="Dou J."/>
            <person name="Li Y."/>
            <person name="Mao J."/>
            <person name="Guo H."/>
            <person name="Dou H."/>
            <person name="Li T."/>
            <person name="Mu C."/>
            <person name="Jiang W."/>
            <person name="Fu Q."/>
            <person name="Fu X."/>
            <person name="Miao Y."/>
            <person name="Liu J."/>
            <person name="Yu Q."/>
            <person name="Li R."/>
            <person name="Liao H."/>
            <person name="Li X."/>
            <person name="Kong Y."/>
            <person name="Jiang Z."/>
            <person name="Chourrout D."/>
            <person name="Li R."/>
            <person name="Bao Z."/>
        </authorList>
    </citation>
    <scope>NUCLEOTIDE SEQUENCE [LARGE SCALE GENOMIC DNA]</scope>
    <source>
        <strain evidence="6 7">PY_sf001</strain>
    </source>
</reference>
<dbReference type="AlphaFoldDB" id="A0A210R5B1"/>
<dbReference type="Gene3D" id="2.60.120.40">
    <property type="match status" value="1"/>
</dbReference>
<accession>A0A210R5B1</accession>
<keyword evidence="3" id="KW-0176">Collagen</keyword>
<name>A0A210R5B1_MIZYE</name>
<evidence type="ECO:0000256" key="1">
    <source>
        <dbReference type="ARBA" id="ARBA00004613"/>
    </source>
</evidence>
<comment type="caution">
    <text evidence="6">The sequence shown here is derived from an EMBL/GenBank/DDBJ whole genome shotgun (WGS) entry which is preliminary data.</text>
</comment>
<dbReference type="EMBL" id="NEDP02000359">
    <property type="protein sequence ID" value="OWF56068.1"/>
    <property type="molecule type" value="Genomic_DNA"/>
</dbReference>
<evidence type="ECO:0000256" key="3">
    <source>
        <dbReference type="ARBA" id="ARBA00023119"/>
    </source>
</evidence>
<evidence type="ECO:0000313" key="6">
    <source>
        <dbReference type="EMBL" id="OWF56068.1"/>
    </source>
</evidence>
<dbReference type="Proteomes" id="UP000242188">
    <property type="component" value="Unassembled WGS sequence"/>
</dbReference>
<dbReference type="PROSITE" id="PS50871">
    <property type="entry name" value="C1Q"/>
    <property type="match status" value="1"/>
</dbReference>
<evidence type="ECO:0000313" key="7">
    <source>
        <dbReference type="Proteomes" id="UP000242188"/>
    </source>
</evidence>
<dbReference type="Gene3D" id="1.20.5.320">
    <property type="entry name" value="6-Phosphogluconate Dehydrogenase, domain 3"/>
    <property type="match status" value="1"/>
</dbReference>